<protein>
    <recommendedName>
        <fullName evidence="13">Tripartite motif-containing protein 65</fullName>
    </recommendedName>
</protein>
<dbReference type="AlphaFoldDB" id="A0A315VGI0"/>
<keyword evidence="7" id="KW-0175">Coiled coil</keyword>
<dbReference type="Pfam" id="PF13445">
    <property type="entry name" value="zf-RING_UBOX"/>
    <property type="match status" value="1"/>
</dbReference>
<dbReference type="Pfam" id="PF25600">
    <property type="entry name" value="TRIM_CC"/>
    <property type="match status" value="1"/>
</dbReference>
<dbReference type="InterPro" id="IPR003877">
    <property type="entry name" value="SPRY_dom"/>
</dbReference>
<dbReference type="Pfam" id="PF00622">
    <property type="entry name" value="SPRY"/>
    <property type="match status" value="1"/>
</dbReference>
<dbReference type="GO" id="GO:0008270">
    <property type="term" value="F:zinc ion binding"/>
    <property type="evidence" value="ECO:0007669"/>
    <property type="project" value="UniProtKB-KW"/>
</dbReference>
<dbReference type="SMART" id="SM00184">
    <property type="entry name" value="RING"/>
    <property type="match status" value="1"/>
</dbReference>
<dbReference type="InterPro" id="IPR027370">
    <property type="entry name" value="Znf-RING_euk"/>
</dbReference>
<keyword evidence="12" id="KW-1185">Reference proteome</keyword>
<dbReference type="PANTHER" id="PTHR25465:SF5">
    <property type="entry name" value="E3 UBIQUITIN_ISG15 LIGASE TRIM25-RELATED"/>
    <property type="match status" value="1"/>
</dbReference>
<dbReference type="PROSITE" id="PS50119">
    <property type="entry name" value="ZF_BBOX"/>
    <property type="match status" value="1"/>
</dbReference>
<dbReference type="InterPro" id="IPR043136">
    <property type="entry name" value="B30.2/SPRY_sf"/>
</dbReference>
<dbReference type="InterPro" id="IPR051051">
    <property type="entry name" value="E3_ubiq-ligase_TRIM/RNF"/>
</dbReference>
<accession>A0A315VGI0</accession>
<evidence type="ECO:0000256" key="6">
    <source>
        <dbReference type="PROSITE-ProRule" id="PRU00024"/>
    </source>
</evidence>
<dbReference type="PROSITE" id="PS50188">
    <property type="entry name" value="B302_SPRY"/>
    <property type="match status" value="1"/>
</dbReference>
<dbReference type="InterPro" id="IPR001841">
    <property type="entry name" value="Znf_RING"/>
</dbReference>
<evidence type="ECO:0000256" key="5">
    <source>
        <dbReference type="ARBA" id="ARBA00022859"/>
    </source>
</evidence>
<dbReference type="InterPro" id="IPR003879">
    <property type="entry name" value="Butyrophylin_SPRY"/>
</dbReference>
<dbReference type="Gene3D" id="3.30.40.10">
    <property type="entry name" value="Zinc/RING finger domain, C3HC4 (zinc finger)"/>
    <property type="match status" value="1"/>
</dbReference>
<evidence type="ECO:0000256" key="4">
    <source>
        <dbReference type="ARBA" id="ARBA00022833"/>
    </source>
</evidence>
<dbReference type="GO" id="GO:0045087">
    <property type="term" value="P:innate immune response"/>
    <property type="evidence" value="ECO:0007669"/>
    <property type="project" value="UniProtKB-KW"/>
</dbReference>
<dbReference type="PRINTS" id="PR01407">
    <property type="entry name" value="BUTYPHLNCDUF"/>
</dbReference>
<dbReference type="PROSITE" id="PS50089">
    <property type="entry name" value="ZF_RING_2"/>
    <property type="match status" value="1"/>
</dbReference>
<dbReference type="InterPro" id="IPR058030">
    <property type="entry name" value="TRIM8/14/16/25/29/45/65_CC"/>
</dbReference>
<dbReference type="InterPro" id="IPR013083">
    <property type="entry name" value="Znf_RING/FYVE/PHD"/>
</dbReference>
<feature type="domain" description="RING-type" evidence="8">
    <location>
        <begin position="93"/>
        <end position="137"/>
    </location>
</feature>
<keyword evidence="1" id="KW-0399">Innate immunity</keyword>
<dbReference type="EMBL" id="NHOQ01001904">
    <property type="protein sequence ID" value="PWA21360.1"/>
    <property type="molecule type" value="Genomic_DNA"/>
</dbReference>
<evidence type="ECO:0000256" key="1">
    <source>
        <dbReference type="ARBA" id="ARBA00022588"/>
    </source>
</evidence>
<organism evidence="11 12">
    <name type="scientific">Gambusia affinis</name>
    <name type="common">Western mosquitofish</name>
    <name type="synonym">Heterandria affinis</name>
    <dbReference type="NCBI Taxonomy" id="33528"/>
    <lineage>
        <taxon>Eukaryota</taxon>
        <taxon>Metazoa</taxon>
        <taxon>Chordata</taxon>
        <taxon>Craniata</taxon>
        <taxon>Vertebrata</taxon>
        <taxon>Euteleostomi</taxon>
        <taxon>Actinopterygii</taxon>
        <taxon>Neopterygii</taxon>
        <taxon>Teleostei</taxon>
        <taxon>Neoteleostei</taxon>
        <taxon>Acanthomorphata</taxon>
        <taxon>Ovalentaria</taxon>
        <taxon>Atherinomorphae</taxon>
        <taxon>Cyprinodontiformes</taxon>
        <taxon>Poeciliidae</taxon>
        <taxon>Poeciliinae</taxon>
        <taxon>Gambusia</taxon>
    </lineage>
</organism>
<dbReference type="InterPro" id="IPR001870">
    <property type="entry name" value="B30.2/SPRY"/>
</dbReference>
<keyword evidence="5" id="KW-0391">Immunity</keyword>
<gene>
    <name evidence="11" type="ORF">CCH79_00003472</name>
</gene>
<evidence type="ECO:0008006" key="13">
    <source>
        <dbReference type="Google" id="ProtNLM"/>
    </source>
</evidence>
<dbReference type="PANTHER" id="PTHR25465">
    <property type="entry name" value="B-BOX DOMAIN CONTAINING"/>
    <property type="match status" value="1"/>
</dbReference>
<dbReference type="Proteomes" id="UP000250572">
    <property type="component" value="Unassembled WGS sequence"/>
</dbReference>
<dbReference type="InterPro" id="IPR013320">
    <property type="entry name" value="ConA-like_dom_sf"/>
</dbReference>
<dbReference type="STRING" id="33528.ENSGAFP00000001767"/>
<evidence type="ECO:0000313" key="11">
    <source>
        <dbReference type="EMBL" id="PWA21360.1"/>
    </source>
</evidence>
<keyword evidence="3 6" id="KW-0863">Zinc-finger</keyword>
<keyword evidence="4" id="KW-0862">Zinc</keyword>
<dbReference type="Gene3D" id="2.60.120.920">
    <property type="match status" value="1"/>
</dbReference>
<evidence type="ECO:0000256" key="7">
    <source>
        <dbReference type="SAM" id="Coils"/>
    </source>
</evidence>
<dbReference type="SUPFAM" id="SSF57845">
    <property type="entry name" value="B-box zinc-binding domain"/>
    <property type="match status" value="1"/>
</dbReference>
<evidence type="ECO:0000256" key="2">
    <source>
        <dbReference type="ARBA" id="ARBA00022723"/>
    </source>
</evidence>
<dbReference type="Gene3D" id="3.30.160.60">
    <property type="entry name" value="Classic Zinc Finger"/>
    <property type="match status" value="1"/>
</dbReference>
<dbReference type="SMART" id="SM00449">
    <property type="entry name" value="SPRY"/>
    <property type="match status" value="1"/>
</dbReference>
<dbReference type="InterPro" id="IPR017907">
    <property type="entry name" value="Znf_RING_CS"/>
</dbReference>
<keyword evidence="2" id="KW-0479">Metal-binding</keyword>
<comment type="caution">
    <text evidence="11">The sequence shown here is derived from an EMBL/GenBank/DDBJ whole genome shotgun (WGS) entry which is preliminary data.</text>
</comment>
<feature type="coiled-coil region" evidence="7">
    <location>
        <begin position="291"/>
        <end position="318"/>
    </location>
</feature>
<dbReference type="InterPro" id="IPR000315">
    <property type="entry name" value="Znf_B-box"/>
</dbReference>
<dbReference type="InterPro" id="IPR006574">
    <property type="entry name" value="PRY"/>
</dbReference>
<evidence type="ECO:0000259" key="8">
    <source>
        <dbReference type="PROSITE" id="PS50089"/>
    </source>
</evidence>
<proteinExistence type="predicted"/>
<name>A0A315VGI0_GAMAF</name>
<feature type="coiled-coil region" evidence="7">
    <location>
        <begin position="215"/>
        <end position="253"/>
    </location>
</feature>
<feature type="domain" description="B box-type" evidence="9">
    <location>
        <begin position="178"/>
        <end position="227"/>
    </location>
</feature>
<evidence type="ECO:0000313" key="12">
    <source>
        <dbReference type="Proteomes" id="UP000250572"/>
    </source>
</evidence>
<reference evidence="11 12" key="1">
    <citation type="journal article" date="2018" name="G3 (Bethesda)">
        <title>A High-Quality Reference Genome for the Invasive Mosquitofish Gambusia affinis Using a Chicago Library.</title>
        <authorList>
            <person name="Hoffberg S.L."/>
            <person name="Troendle N.J."/>
            <person name="Glenn T.C."/>
            <person name="Mahmud O."/>
            <person name="Louha S."/>
            <person name="Chalopin D."/>
            <person name="Bennetzen J.L."/>
            <person name="Mauricio R."/>
        </authorList>
    </citation>
    <scope>NUCLEOTIDE SEQUENCE [LARGE SCALE GENOMIC DNA]</scope>
    <source>
        <strain evidence="11">NE01/NJP1002.9</strain>
        <tissue evidence="11">Muscle</tissue>
    </source>
</reference>
<feature type="domain" description="B30.2/SPRY" evidence="10">
    <location>
        <begin position="406"/>
        <end position="596"/>
    </location>
</feature>
<evidence type="ECO:0000256" key="3">
    <source>
        <dbReference type="ARBA" id="ARBA00022771"/>
    </source>
</evidence>
<dbReference type="SUPFAM" id="SSF57850">
    <property type="entry name" value="RING/U-box"/>
    <property type="match status" value="1"/>
</dbReference>
<evidence type="ECO:0000259" key="9">
    <source>
        <dbReference type="PROSITE" id="PS50119"/>
    </source>
</evidence>
<dbReference type="Pfam" id="PF13765">
    <property type="entry name" value="PRY"/>
    <property type="match status" value="1"/>
</dbReference>
<dbReference type="PROSITE" id="PS00518">
    <property type="entry name" value="ZF_RING_1"/>
    <property type="match status" value="1"/>
</dbReference>
<evidence type="ECO:0000259" key="10">
    <source>
        <dbReference type="PROSITE" id="PS50188"/>
    </source>
</evidence>
<dbReference type="SMART" id="SM00589">
    <property type="entry name" value="PRY"/>
    <property type="match status" value="1"/>
</dbReference>
<dbReference type="GO" id="GO:0005737">
    <property type="term" value="C:cytoplasm"/>
    <property type="evidence" value="ECO:0007669"/>
    <property type="project" value="UniProtKB-ARBA"/>
</dbReference>
<dbReference type="SUPFAM" id="SSF49899">
    <property type="entry name" value="Concanavalin A-like lectins/glucanases"/>
    <property type="match status" value="1"/>
</dbReference>
<sequence length="596" mass="66950">MSSVGMGPNGGTRLLRTAGSIVRSAAAQTVRSAILDNRPRNYGGRVVTQMIQEYDVAFNVSNNSEICFNRFFPLINVCCFPANMDSQNSYLNCAICLERFSYPVTIPCGHTFCKDCISTHWDTSSKSNKSPQCPFCNQEFASRPVLKRNVSLSVLAESANSTGPSCRETLLRSGDGARTLLLCDRHKKPLVYYCRQDKMPVCCECGITECANHDKVMLEAEKESQELLLERKSKEVEKRLEDTQRSINDLVENISHAKVTLEQTSTWMRAKFSSLIKILTEKQEATELFIEQQKEEAITEAQTRLACLQQRLEILQVSHAQIAALHDLSDADLIRESTRVEVPRFSDVPTDVSPNLLDRLNGVTDVLTRVSKLVSEDLERAVCTTVLQDNDGSPQDKRPVLAVVPSPATPCLPGGKEGLSAYRCSLTFDPRTANEHLSLSHENRRAEHLTSGPRPVLAHEARFDHTWQVLCFQGFKKGQHYWELEVSKPWAYLGVTYETIPRKEKGKRCMVGMNELSWSLQLDEHQLSAWHNGRRETLVGQSHHSRIGMLLDYEAGTLTYYGDGQTRLHAFHCAFTQELFPACWIGEGVSITLCSP</sequence>